<dbReference type="AlphaFoldDB" id="A0A6A4HE83"/>
<dbReference type="Proteomes" id="UP000799118">
    <property type="component" value="Unassembled WGS sequence"/>
</dbReference>
<evidence type="ECO:0000313" key="1">
    <source>
        <dbReference type="EMBL" id="KAE9395375.1"/>
    </source>
</evidence>
<dbReference type="EMBL" id="ML769532">
    <property type="protein sequence ID" value="KAE9395375.1"/>
    <property type="molecule type" value="Genomic_DNA"/>
</dbReference>
<proteinExistence type="predicted"/>
<accession>A0A6A4HE83</accession>
<organism evidence="1 2">
    <name type="scientific">Gymnopus androsaceus JB14</name>
    <dbReference type="NCBI Taxonomy" id="1447944"/>
    <lineage>
        <taxon>Eukaryota</taxon>
        <taxon>Fungi</taxon>
        <taxon>Dikarya</taxon>
        <taxon>Basidiomycota</taxon>
        <taxon>Agaricomycotina</taxon>
        <taxon>Agaricomycetes</taxon>
        <taxon>Agaricomycetidae</taxon>
        <taxon>Agaricales</taxon>
        <taxon>Marasmiineae</taxon>
        <taxon>Omphalotaceae</taxon>
        <taxon>Gymnopus</taxon>
    </lineage>
</organism>
<sequence length="75" mass="8517">MKYKVIPRKTVKIVRRGSSSIEVHFCAYTFFVRDACICNLSRAHIFGNCSHAEHELSTSSAGRHYLEPPFDTGLE</sequence>
<protein>
    <submittedName>
        <fullName evidence="1">Uncharacterized protein</fullName>
    </submittedName>
</protein>
<feature type="non-terminal residue" evidence="1">
    <location>
        <position position="75"/>
    </location>
</feature>
<gene>
    <name evidence="1" type="ORF">BT96DRAFT_1021966</name>
</gene>
<name>A0A6A4HE83_9AGAR</name>
<evidence type="ECO:0000313" key="2">
    <source>
        <dbReference type="Proteomes" id="UP000799118"/>
    </source>
</evidence>
<reference evidence="1" key="1">
    <citation type="journal article" date="2019" name="Environ. Microbiol.">
        <title>Fungal ecological strategies reflected in gene transcription - a case study of two litter decomposers.</title>
        <authorList>
            <person name="Barbi F."/>
            <person name="Kohler A."/>
            <person name="Barry K."/>
            <person name="Baskaran P."/>
            <person name="Daum C."/>
            <person name="Fauchery L."/>
            <person name="Ihrmark K."/>
            <person name="Kuo A."/>
            <person name="LaButti K."/>
            <person name="Lipzen A."/>
            <person name="Morin E."/>
            <person name="Grigoriev I.V."/>
            <person name="Henrissat B."/>
            <person name="Lindahl B."/>
            <person name="Martin F."/>
        </authorList>
    </citation>
    <scope>NUCLEOTIDE SEQUENCE</scope>
    <source>
        <strain evidence="1">JB14</strain>
    </source>
</reference>
<keyword evidence="2" id="KW-1185">Reference proteome</keyword>